<reference evidence="2 3" key="1">
    <citation type="journal article" date="2016" name="Sci. Rep.">
        <title>Genomic and phenotypic characterization of the species Acinetobacter venetianus.</title>
        <authorList>
            <person name="Fondi M."/>
            <person name="Maida I."/>
            <person name="Perrin E."/>
            <person name="Orlandini V."/>
            <person name="La Torre L."/>
            <person name="Bosi E."/>
            <person name="Negroni A."/>
            <person name="Zanaroli G."/>
            <person name="Fava F."/>
            <person name="Decorosi F."/>
            <person name="Giovannetti L."/>
            <person name="Viti C."/>
            <person name="Vaneechoutte M."/>
            <person name="Dijkshoorn L."/>
            <person name="Fani R."/>
        </authorList>
    </citation>
    <scope>NUCLEOTIDE SEQUENCE [LARGE SCALE GENOMIC DNA]</scope>
    <source>
        <strain evidence="2 3">LUH5627</strain>
    </source>
</reference>
<sequence>MVLRYYAAYDFMVLFSLSSNMSKLAAFDQLLLQYQSLNYHQNPAIAQRLHEVQAWMKERIAQTHEEFFARPENQLMAQYFLNRLYGGPDFDAMAQQIERLLKYAHKAESLLPENAIKTGTKSVSLAVLATQLDEQVAMQLLEDYPLETALTDDIMRQTLVKLDQGEARYEQLHLLDELGQTLDKYMRSTMMFAAFKMCKGIAHKYQFDQMYEFIQEGFAAMKPMKSAAVFIKTFTEKEREIIDKVHAGHPDPFRA</sequence>
<evidence type="ECO:0000259" key="1">
    <source>
        <dbReference type="Pfam" id="PF26621"/>
    </source>
</evidence>
<dbReference type="InterPro" id="IPR058511">
    <property type="entry name" value="DUF8198"/>
</dbReference>
<evidence type="ECO:0000313" key="3">
    <source>
        <dbReference type="Proteomes" id="UP000075680"/>
    </source>
</evidence>
<dbReference type="InterPro" id="IPR058063">
    <property type="entry name" value="FFLEE_fam"/>
</dbReference>
<accession>A0A150HSG5</accession>
<feature type="domain" description="DUF8198" evidence="1">
    <location>
        <begin position="38"/>
        <end position="252"/>
    </location>
</feature>
<dbReference type="Proteomes" id="UP000075680">
    <property type="component" value="Unassembled WGS sequence"/>
</dbReference>
<comment type="caution">
    <text evidence="2">The sequence shown here is derived from an EMBL/GenBank/DDBJ whole genome shotgun (WGS) entry which is preliminary data.</text>
</comment>
<gene>
    <name evidence="2" type="ORF">AVENLUH5627_01602</name>
</gene>
<organism evidence="2 3">
    <name type="scientific">Acinetobacter venetianus</name>
    <dbReference type="NCBI Taxonomy" id="52133"/>
    <lineage>
        <taxon>Bacteria</taxon>
        <taxon>Pseudomonadati</taxon>
        <taxon>Pseudomonadota</taxon>
        <taxon>Gammaproteobacteria</taxon>
        <taxon>Moraxellales</taxon>
        <taxon>Moraxellaceae</taxon>
        <taxon>Acinetobacter</taxon>
    </lineage>
</organism>
<proteinExistence type="predicted"/>
<dbReference type="NCBIfam" id="NF047641">
    <property type="entry name" value="FFLEE_fam"/>
    <property type="match status" value="1"/>
</dbReference>
<protein>
    <recommendedName>
        <fullName evidence="1">DUF8198 domain-containing protein</fullName>
    </recommendedName>
</protein>
<dbReference type="PATRIC" id="fig|52133.18.peg.1664"/>
<name>A0A150HSG5_9GAMM</name>
<dbReference type="Pfam" id="PF26621">
    <property type="entry name" value="DUF8198"/>
    <property type="match status" value="1"/>
</dbReference>
<evidence type="ECO:0000313" key="2">
    <source>
        <dbReference type="EMBL" id="KXZ69320.1"/>
    </source>
</evidence>
<dbReference type="EMBL" id="JRUE01000148">
    <property type="protein sequence ID" value="KXZ69320.1"/>
    <property type="molecule type" value="Genomic_DNA"/>
</dbReference>
<dbReference type="AlphaFoldDB" id="A0A150HSG5"/>